<organism evidence="8">
    <name type="scientific">Gammatorquevirus 001A</name>
    <dbReference type="NCBI Taxonomy" id="3163413"/>
    <lineage>
        <taxon>Viruses</taxon>
        <taxon>Monodnaviria</taxon>
        <taxon>Shotokuvirae</taxon>
        <taxon>Commensaviricota</taxon>
        <taxon>Cardeaviricetes</taxon>
        <taxon>Sanitavirales</taxon>
        <taxon>Anelloviridae</taxon>
        <taxon>Gammatorquevirus</taxon>
    </lineage>
</organism>
<protein>
    <recommendedName>
        <fullName evidence="6">Capsid protein</fullName>
    </recommendedName>
</protein>
<keyword evidence="4 6" id="KW-0167">Capsid protein</keyword>
<name>A0AAU7SSL8_9VIRU</name>
<accession>A0AAU7SSL8</accession>
<reference evidence="8" key="1">
    <citation type="submission" date="2024-05" db="EMBL/GenBank/DDBJ databases">
        <authorList>
            <person name="Laubscher F."/>
            <person name="Chudzinski V."/>
            <person name="Cordey S."/>
            <person name="Hosszu-Fellous K."/>
            <person name="Kaiser L."/>
        </authorList>
    </citation>
    <scope>NUCLEOTIDE SEQUENCE</scope>
    <source>
        <strain evidence="8">1212D4-22</strain>
    </source>
</reference>
<keyword evidence="5 6" id="KW-0946">Virion</keyword>
<keyword evidence="3 6" id="KW-1140">T=1 icosahedral capsid protein</keyword>
<evidence type="ECO:0000256" key="3">
    <source>
        <dbReference type="ARBA" id="ARBA00022431"/>
    </source>
</evidence>
<comment type="function">
    <text evidence="6">Self-assembles to form an icosahedral capsid.</text>
</comment>
<comment type="similarity">
    <text evidence="2 6">Belongs to the anelloviridae capsid protein family.</text>
</comment>
<proteinExistence type="inferred from homology"/>
<evidence type="ECO:0000256" key="1">
    <source>
        <dbReference type="ARBA" id="ARBA00004328"/>
    </source>
</evidence>
<feature type="region of interest" description="Disordered" evidence="7">
    <location>
        <begin position="569"/>
        <end position="594"/>
    </location>
</feature>
<evidence type="ECO:0000256" key="2">
    <source>
        <dbReference type="ARBA" id="ARBA00006131"/>
    </source>
</evidence>
<evidence type="ECO:0000256" key="7">
    <source>
        <dbReference type="SAM" id="MobiDB-lite"/>
    </source>
</evidence>
<dbReference type="GO" id="GO:0039615">
    <property type="term" value="C:T=1 icosahedral viral capsid"/>
    <property type="evidence" value="ECO:0007669"/>
    <property type="project" value="UniProtKB-UniRule"/>
</dbReference>
<evidence type="ECO:0000256" key="5">
    <source>
        <dbReference type="ARBA" id="ARBA00022844"/>
    </source>
</evidence>
<dbReference type="InterPro" id="IPR004219">
    <property type="entry name" value="TTvirus_Unk"/>
</dbReference>
<evidence type="ECO:0000256" key="6">
    <source>
        <dbReference type="RuleBase" id="RU361230"/>
    </source>
</evidence>
<evidence type="ECO:0000313" key="8">
    <source>
        <dbReference type="EMBL" id="XBU06642.1"/>
    </source>
</evidence>
<sequence length="667" mass="78883">MPFWWYRRRKPWFGRWRWRRRYTTKRRRRRRFPRRRNRKTYRRRYKRKRKVRRKKLKKITIKQWQPESINKCKIKGFSCLVLGANGRQMFCYTNVADQYTVAKAPGGGGFGCELFTLKWLYQEYVAHRNVWTKTNQHKDLVRYTGCKITFFRHEYVDFIVNYYLQPPFLLNKFTYPELQPLNMLLARKKKIILSKKNAPGKPIHVTLKIKPPKLMSTKWFFQKEFSEYPLLQLCASAASLTYPRIQPNGQNQILTIYSLNPSFYYNSNWAAFSSEGYKYTATGIEDLYFDHPLKTPATPFHYKPSTVSSGQTRYDYTVSYETGLFSPQVLLSTAIHPSNPSSQPLAMLPLIVLRYNPNTDDGYGNEVYLTSIFKGHYDKPSVTPDYIIQGVPLWMAFYGYYNFLLKSSNDKGLMTTHMFVVKSRSLYPISQATKDVYYPILDQEFVYGKLPYDEYITKTMKNKWYPTAEHQENIINSIVMTGPYMPKFNNITNSTWELDYKYQFFFKWGGPYTTDPLAEDPSKKGTFTPVGTLQQRIQIENPSKITPESLLHEWDFRRGIVTQTALKRMSENLPSDSSLQSDDSETPKKKRKITKEMSCYNQKEKEIQDCLLSLCEENTCQETPETLKQLIQQQQQQQHQLKRNLLKLFQHLKHGQKQVQLQTGLLE</sequence>
<comment type="subcellular location">
    <subcellularLocation>
        <location evidence="1 6">Virion</location>
    </subcellularLocation>
</comment>
<evidence type="ECO:0000256" key="4">
    <source>
        <dbReference type="ARBA" id="ARBA00022561"/>
    </source>
</evidence>
<dbReference type="Pfam" id="PF02956">
    <property type="entry name" value="TT_ORF1"/>
    <property type="match status" value="1"/>
</dbReference>
<dbReference type="EMBL" id="PP857095">
    <property type="protein sequence ID" value="XBU06642.1"/>
    <property type="molecule type" value="Genomic_DNA"/>
</dbReference>